<feature type="signal peptide" evidence="2">
    <location>
        <begin position="1"/>
        <end position="34"/>
    </location>
</feature>
<accession>A0ABV6KW74</accession>
<keyword evidence="5" id="KW-1185">Reference proteome</keyword>
<feature type="domain" description="DUF5667" evidence="3">
    <location>
        <begin position="80"/>
        <end position="173"/>
    </location>
</feature>
<feature type="compositionally biased region" description="Low complexity" evidence="1">
    <location>
        <begin position="214"/>
        <end position="231"/>
    </location>
</feature>
<sequence length="273" mass="29950">MNKHTIFDFNKITKSAFAFVLAGSLSLTATTAFAEENEKNESQVVEETVTNEETNTNEEVISLDDALVDENTDKVEEPKLLPGDFFYFAKTALEKIQLILTFDDVKEAKLLAELATERLAEAEALFSAGQEEEALAVMEKALENLSVAEETVSENTDATEETTEEEVDPTEATEEDVDATIEIVENDEVVEETEVPVVEESTTEEVAVEEKTEVVATPAPAAKATNQVKVDQAQKKAEKQVVKQEKKGEKEQGNKANNQQKSNAGEQKGNGKN</sequence>
<reference evidence="4 5" key="1">
    <citation type="submission" date="2024-09" db="EMBL/GenBank/DDBJ databases">
        <authorList>
            <person name="Sun Q."/>
            <person name="Mori K."/>
        </authorList>
    </citation>
    <scope>NUCLEOTIDE SEQUENCE [LARGE SCALE GENOMIC DNA]</scope>
    <source>
        <strain evidence="4 5">CGMCC 1.9126</strain>
    </source>
</reference>
<dbReference type="Proteomes" id="UP001589738">
    <property type="component" value="Unassembled WGS sequence"/>
</dbReference>
<gene>
    <name evidence="4" type="ORF">ACFFHF_18995</name>
</gene>
<evidence type="ECO:0000256" key="2">
    <source>
        <dbReference type="SAM" id="SignalP"/>
    </source>
</evidence>
<name>A0ABV6KW74_9BACI</name>
<feature type="chain" id="PRO_5047066550" evidence="2">
    <location>
        <begin position="35"/>
        <end position="273"/>
    </location>
</feature>
<dbReference type="InterPro" id="IPR043725">
    <property type="entry name" value="DUF5667"/>
</dbReference>
<evidence type="ECO:0000313" key="4">
    <source>
        <dbReference type="EMBL" id="MFC0477290.1"/>
    </source>
</evidence>
<protein>
    <submittedName>
        <fullName evidence="4">DUF5667 domain-containing protein</fullName>
    </submittedName>
</protein>
<organism evidence="4 5">
    <name type="scientific">Robertmurraya beringensis</name>
    <dbReference type="NCBI Taxonomy" id="641660"/>
    <lineage>
        <taxon>Bacteria</taxon>
        <taxon>Bacillati</taxon>
        <taxon>Bacillota</taxon>
        <taxon>Bacilli</taxon>
        <taxon>Bacillales</taxon>
        <taxon>Bacillaceae</taxon>
        <taxon>Robertmurraya</taxon>
    </lineage>
</organism>
<keyword evidence="2" id="KW-0732">Signal</keyword>
<feature type="compositionally biased region" description="Acidic residues" evidence="1">
    <location>
        <begin position="157"/>
        <end position="174"/>
    </location>
</feature>
<feature type="compositionally biased region" description="Basic and acidic residues" evidence="1">
    <location>
        <begin position="232"/>
        <end position="253"/>
    </location>
</feature>
<proteinExistence type="predicted"/>
<dbReference type="Pfam" id="PF18915">
    <property type="entry name" value="DUF5667"/>
    <property type="match status" value="1"/>
</dbReference>
<dbReference type="RefSeq" id="WP_377058819.1">
    <property type="nucleotide sequence ID" value="NZ_JBHLUU010000119.1"/>
</dbReference>
<feature type="region of interest" description="Disordered" evidence="1">
    <location>
        <begin position="149"/>
        <end position="174"/>
    </location>
</feature>
<dbReference type="EMBL" id="JBHLUU010000119">
    <property type="protein sequence ID" value="MFC0477290.1"/>
    <property type="molecule type" value="Genomic_DNA"/>
</dbReference>
<comment type="caution">
    <text evidence="4">The sequence shown here is derived from an EMBL/GenBank/DDBJ whole genome shotgun (WGS) entry which is preliminary data.</text>
</comment>
<evidence type="ECO:0000256" key="1">
    <source>
        <dbReference type="SAM" id="MobiDB-lite"/>
    </source>
</evidence>
<evidence type="ECO:0000313" key="5">
    <source>
        <dbReference type="Proteomes" id="UP001589738"/>
    </source>
</evidence>
<evidence type="ECO:0000259" key="3">
    <source>
        <dbReference type="Pfam" id="PF18915"/>
    </source>
</evidence>
<feature type="region of interest" description="Disordered" evidence="1">
    <location>
        <begin position="191"/>
        <end position="273"/>
    </location>
</feature>